<evidence type="ECO:0000313" key="2">
    <source>
        <dbReference type="Proteomes" id="UP000315971"/>
    </source>
</evidence>
<sequence>MKFVKPIEKVYMESLVTILESLNATGFETQFKATSYGLLSLATQKTFQPNEVKVLHFYRFEGESNPDDSSILYAIETKNGEKGTLVDGYGVFSDSQVSNFMIKVEEIHK</sequence>
<dbReference type="EMBL" id="FXSZ01000007">
    <property type="protein sequence ID" value="SMO72295.1"/>
    <property type="molecule type" value="Genomic_DNA"/>
</dbReference>
<proteinExistence type="predicted"/>
<dbReference type="RefSeq" id="WP_142604285.1">
    <property type="nucleotide sequence ID" value="NZ_FXSZ01000007.1"/>
</dbReference>
<name>A0A521DL23_9SPHI</name>
<organism evidence="1 2">
    <name type="scientific">Solitalea koreensis</name>
    <dbReference type="NCBI Taxonomy" id="543615"/>
    <lineage>
        <taxon>Bacteria</taxon>
        <taxon>Pseudomonadati</taxon>
        <taxon>Bacteroidota</taxon>
        <taxon>Sphingobacteriia</taxon>
        <taxon>Sphingobacteriales</taxon>
        <taxon>Sphingobacteriaceae</taxon>
        <taxon>Solitalea</taxon>
    </lineage>
</organism>
<evidence type="ECO:0000313" key="1">
    <source>
        <dbReference type="EMBL" id="SMO72295.1"/>
    </source>
</evidence>
<evidence type="ECO:0008006" key="3">
    <source>
        <dbReference type="Google" id="ProtNLM"/>
    </source>
</evidence>
<gene>
    <name evidence="1" type="ORF">SAMN06265350_10799</name>
</gene>
<dbReference type="OrthoDB" id="8418771at2"/>
<dbReference type="Proteomes" id="UP000315971">
    <property type="component" value="Unassembled WGS sequence"/>
</dbReference>
<accession>A0A521DL23</accession>
<keyword evidence="2" id="KW-1185">Reference proteome</keyword>
<reference evidence="1 2" key="1">
    <citation type="submission" date="2017-05" db="EMBL/GenBank/DDBJ databases">
        <authorList>
            <person name="Varghese N."/>
            <person name="Submissions S."/>
        </authorList>
    </citation>
    <scope>NUCLEOTIDE SEQUENCE [LARGE SCALE GENOMIC DNA]</scope>
    <source>
        <strain evidence="1 2">DSM 21342</strain>
    </source>
</reference>
<protein>
    <recommendedName>
        <fullName evidence="3">Phosphoribosylpyrophosphate synthetase</fullName>
    </recommendedName>
</protein>
<dbReference type="AlphaFoldDB" id="A0A521DL23"/>